<keyword evidence="4" id="KW-1185">Reference proteome</keyword>
<reference evidence="3 4" key="1">
    <citation type="submission" date="2020-02" db="EMBL/GenBank/DDBJ databases">
        <title>Genome sequence of the type strain DSM 27180 of Arthrobacter silviterrae.</title>
        <authorList>
            <person name="Gao J."/>
            <person name="Sun J."/>
        </authorList>
    </citation>
    <scope>NUCLEOTIDE SEQUENCE [LARGE SCALE GENOMIC DNA]</scope>
    <source>
        <strain evidence="3 4">DSM 27180</strain>
    </source>
</reference>
<dbReference type="Gene3D" id="3.40.50.1820">
    <property type="entry name" value="alpha/beta hydrolase"/>
    <property type="match status" value="1"/>
</dbReference>
<dbReference type="EMBL" id="JAAKZI010000045">
    <property type="protein sequence ID" value="NGN85332.1"/>
    <property type="molecule type" value="Genomic_DNA"/>
</dbReference>
<accession>A0ABX0DEG6</accession>
<evidence type="ECO:0000313" key="4">
    <source>
        <dbReference type="Proteomes" id="UP000479226"/>
    </source>
</evidence>
<dbReference type="SUPFAM" id="SSF53474">
    <property type="entry name" value="alpha/beta-Hydrolases"/>
    <property type="match status" value="1"/>
</dbReference>
<dbReference type="InterPro" id="IPR029058">
    <property type="entry name" value="AB_hydrolase_fold"/>
</dbReference>
<name>A0ABX0DEG6_9MICC</name>
<dbReference type="Pfam" id="PF07819">
    <property type="entry name" value="PGAP1"/>
    <property type="match status" value="1"/>
</dbReference>
<comment type="caution">
    <text evidence="3">The sequence shown here is derived from an EMBL/GenBank/DDBJ whole genome shotgun (WGS) entry which is preliminary data.</text>
</comment>
<dbReference type="Gene3D" id="1.10.287.1060">
    <property type="entry name" value="ESAT-6-like"/>
    <property type="match status" value="1"/>
</dbReference>
<dbReference type="RefSeq" id="WP_165183542.1">
    <property type="nucleotide sequence ID" value="NZ_JAAKZI010000045.1"/>
</dbReference>
<feature type="domain" description="GPI inositol-deacylase PGAP1-like alpha/beta" evidence="2">
    <location>
        <begin position="305"/>
        <end position="368"/>
    </location>
</feature>
<dbReference type="Proteomes" id="UP000479226">
    <property type="component" value="Unassembled WGS sequence"/>
</dbReference>
<evidence type="ECO:0000313" key="3">
    <source>
        <dbReference type="EMBL" id="NGN85332.1"/>
    </source>
</evidence>
<feature type="region of interest" description="Disordered" evidence="1">
    <location>
        <begin position="455"/>
        <end position="483"/>
    </location>
</feature>
<evidence type="ECO:0000259" key="2">
    <source>
        <dbReference type="Pfam" id="PF07819"/>
    </source>
</evidence>
<protein>
    <recommendedName>
        <fullName evidence="2">GPI inositol-deacylase PGAP1-like alpha/beta domain-containing protein</fullName>
    </recommendedName>
</protein>
<evidence type="ECO:0000256" key="1">
    <source>
        <dbReference type="SAM" id="MobiDB-lite"/>
    </source>
</evidence>
<gene>
    <name evidence="3" type="ORF">G6N77_17975</name>
</gene>
<proteinExistence type="predicted"/>
<dbReference type="InterPro" id="IPR012908">
    <property type="entry name" value="PGAP1-ab_dom-like"/>
</dbReference>
<organism evidence="3 4">
    <name type="scientific">Arthrobacter silviterrae</name>
    <dbReference type="NCBI Taxonomy" id="2026658"/>
    <lineage>
        <taxon>Bacteria</taxon>
        <taxon>Bacillati</taxon>
        <taxon>Actinomycetota</taxon>
        <taxon>Actinomycetes</taxon>
        <taxon>Micrococcales</taxon>
        <taxon>Micrococcaceae</taxon>
        <taxon>Arthrobacter</taxon>
    </lineage>
</organism>
<sequence>MSETMLGLDPKDCLDLVKLLKDSAHRLEQSSSQLNQSVARTGWQGPDSQRFRAQWPGQRAQMLQTASALGDLASVVLRNVAEQERASAAEEGGGGLLDKLFDGAHGLWDDLTTGAGHIVTEVENGVGWLIERGPGAAFAKSGLNFLDQLNHLGVMGADALAGKPPSMAGLVSQLALAAGTGLSAGVLGLSGGTINLNLFDDGSPKVGEPVPVGNNSERRVRLPSSLSEILGGVDDAYAMNGTAVSPDGDIRIVKIKQDDGSSAYIVNIPGTENWGINGNSNARDLTGNLMLVAGQSTTACQDVALAMHKAGIPPGAPVMMVGHSQGGMIAGQLASDPAFTSQFNVTNILTAGSPIDNDAIAPGIQVLGAQHHGDIVPKLDLGGMGADLGMPGPQPNVTLVTMDDPPRDTLGNILHYAPSPVGNLIQDVRDIGSNHANGSYQSDLANTSKYPPVGAYEQSPSMRPFLSADPSKVTAVDVPVGRK</sequence>